<protein>
    <submittedName>
        <fullName evidence="3">N-chimaerin</fullName>
    </submittedName>
</protein>
<dbReference type="PROSITE" id="PS50238">
    <property type="entry name" value="RHOGAP"/>
    <property type="match status" value="1"/>
</dbReference>
<sequence>YFEDLPIPLITYNAYPKFKSAKTMDLDYQLETLHKALKLVPPAQCETLQYLLAQLKRVTVHKKEHLMNVESLVITFGPTLMRS</sequence>
<dbReference type="Gene3D" id="1.10.555.10">
    <property type="entry name" value="Rho GTPase activation protein"/>
    <property type="match status" value="1"/>
</dbReference>
<keyword evidence="1" id="KW-0343">GTPase activation</keyword>
<evidence type="ECO:0000313" key="4">
    <source>
        <dbReference type="Proteomes" id="UP000028990"/>
    </source>
</evidence>
<dbReference type="GO" id="GO:0005096">
    <property type="term" value="F:GTPase activator activity"/>
    <property type="evidence" value="ECO:0007669"/>
    <property type="project" value="UniProtKB-KW"/>
</dbReference>
<feature type="domain" description="Rho-GAP" evidence="2">
    <location>
        <begin position="1"/>
        <end position="83"/>
    </location>
</feature>
<dbReference type="PANTHER" id="PTHR46075">
    <property type="entry name" value="CHIMERIN FAMILY MEMBER"/>
    <property type="match status" value="1"/>
</dbReference>
<dbReference type="InterPro" id="IPR000198">
    <property type="entry name" value="RhoGAP_dom"/>
</dbReference>
<evidence type="ECO:0000256" key="1">
    <source>
        <dbReference type="ARBA" id="ARBA00022468"/>
    </source>
</evidence>
<reference evidence="3 4" key="1">
    <citation type="submission" date="2013-11" db="EMBL/GenBank/DDBJ databases">
        <title>The Damaraland mole rat (Fukomys damarensis) genome and evolution of African mole rats.</title>
        <authorList>
            <person name="Gladyshev V.N."/>
            <person name="Fang X."/>
        </authorList>
    </citation>
    <scope>NUCLEOTIDE SEQUENCE [LARGE SCALE GENOMIC DNA]</scope>
    <source>
        <tissue evidence="3">Liver</tissue>
    </source>
</reference>
<accession>A0A091DUY7</accession>
<name>A0A091DUY7_FUKDA</name>
<dbReference type="PANTHER" id="PTHR46075:SF1">
    <property type="entry name" value="N-CHIMAERIN"/>
    <property type="match status" value="1"/>
</dbReference>
<evidence type="ECO:0000259" key="2">
    <source>
        <dbReference type="PROSITE" id="PS50238"/>
    </source>
</evidence>
<organism evidence="3 4">
    <name type="scientific">Fukomys damarensis</name>
    <name type="common">Damaraland mole rat</name>
    <name type="synonym">Cryptomys damarensis</name>
    <dbReference type="NCBI Taxonomy" id="885580"/>
    <lineage>
        <taxon>Eukaryota</taxon>
        <taxon>Metazoa</taxon>
        <taxon>Chordata</taxon>
        <taxon>Craniata</taxon>
        <taxon>Vertebrata</taxon>
        <taxon>Euteleostomi</taxon>
        <taxon>Mammalia</taxon>
        <taxon>Eutheria</taxon>
        <taxon>Euarchontoglires</taxon>
        <taxon>Glires</taxon>
        <taxon>Rodentia</taxon>
        <taxon>Hystricomorpha</taxon>
        <taxon>Bathyergidae</taxon>
        <taxon>Fukomys</taxon>
    </lineage>
</organism>
<proteinExistence type="predicted"/>
<gene>
    <name evidence="3" type="ORF">H920_04331</name>
</gene>
<dbReference type="Pfam" id="PF00620">
    <property type="entry name" value="RhoGAP"/>
    <property type="match status" value="1"/>
</dbReference>
<dbReference type="SUPFAM" id="SSF48350">
    <property type="entry name" value="GTPase activation domain, GAP"/>
    <property type="match status" value="1"/>
</dbReference>
<feature type="non-terminal residue" evidence="3">
    <location>
        <position position="1"/>
    </location>
</feature>
<dbReference type="GO" id="GO:0048013">
    <property type="term" value="P:ephrin receptor signaling pathway"/>
    <property type="evidence" value="ECO:0007669"/>
    <property type="project" value="TreeGrafter"/>
</dbReference>
<dbReference type="AlphaFoldDB" id="A0A091DUY7"/>
<dbReference type="Proteomes" id="UP000028990">
    <property type="component" value="Unassembled WGS sequence"/>
</dbReference>
<dbReference type="InterPro" id="IPR051854">
    <property type="entry name" value="Rho-type_GAP"/>
</dbReference>
<evidence type="ECO:0000313" key="3">
    <source>
        <dbReference type="EMBL" id="KFO34283.1"/>
    </source>
</evidence>
<keyword evidence="4" id="KW-1185">Reference proteome</keyword>
<dbReference type="EMBL" id="KN122000">
    <property type="protein sequence ID" value="KFO34283.1"/>
    <property type="molecule type" value="Genomic_DNA"/>
</dbReference>
<dbReference type="GO" id="GO:0046875">
    <property type="term" value="F:ephrin receptor binding"/>
    <property type="evidence" value="ECO:0007669"/>
    <property type="project" value="TreeGrafter"/>
</dbReference>
<dbReference type="InterPro" id="IPR008936">
    <property type="entry name" value="Rho_GTPase_activation_prot"/>
</dbReference>